<dbReference type="EnsemblMetazoa" id="ASIC007375-RA">
    <property type="protein sequence ID" value="ASIC007375-PA"/>
    <property type="gene ID" value="ASIC007375"/>
</dbReference>
<keyword evidence="3" id="KW-1185">Reference proteome</keyword>
<accession>A0A084VPU3</accession>
<organism evidence="1">
    <name type="scientific">Anopheles sinensis</name>
    <name type="common">Mosquito</name>
    <dbReference type="NCBI Taxonomy" id="74873"/>
    <lineage>
        <taxon>Eukaryota</taxon>
        <taxon>Metazoa</taxon>
        <taxon>Ecdysozoa</taxon>
        <taxon>Arthropoda</taxon>
        <taxon>Hexapoda</taxon>
        <taxon>Insecta</taxon>
        <taxon>Pterygota</taxon>
        <taxon>Neoptera</taxon>
        <taxon>Endopterygota</taxon>
        <taxon>Diptera</taxon>
        <taxon>Nematocera</taxon>
        <taxon>Culicoidea</taxon>
        <taxon>Culicidae</taxon>
        <taxon>Anophelinae</taxon>
        <taxon>Anopheles</taxon>
    </lineage>
</organism>
<gene>
    <name evidence="1" type="ORF">ZHAS_00007375</name>
</gene>
<dbReference type="EMBL" id="ATLV01015034">
    <property type="status" value="NOT_ANNOTATED_CDS"/>
    <property type="molecule type" value="Genomic_DNA"/>
</dbReference>
<evidence type="ECO:0000313" key="2">
    <source>
        <dbReference type="EnsemblMetazoa" id="ASIC007375-PA"/>
    </source>
</evidence>
<evidence type="ECO:0000313" key="3">
    <source>
        <dbReference type="Proteomes" id="UP000030765"/>
    </source>
</evidence>
<reference evidence="2" key="2">
    <citation type="submission" date="2020-05" db="UniProtKB">
        <authorList>
            <consortium name="EnsemblMetazoa"/>
        </authorList>
    </citation>
    <scope>IDENTIFICATION</scope>
</reference>
<evidence type="ECO:0000313" key="1">
    <source>
        <dbReference type="EMBL" id="KFB39987.1"/>
    </source>
</evidence>
<protein>
    <submittedName>
        <fullName evidence="1 2">Uncharacterized protein</fullName>
    </submittedName>
</protein>
<reference evidence="1 3" key="1">
    <citation type="journal article" date="2014" name="BMC Genomics">
        <title>Genome sequence of Anopheles sinensis provides insight into genetics basis of mosquito competence for malaria parasites.</title>
        <authorList>
            <person name="Zhou D."/>
            <person name="Zhang D."/>
            <person name="Ding G."/>
            <person name="Shi L."/>
            <person name="Hou Q."/>
            <person name="Ye Y."/>
            <person name="Xu Y."/>
            <person name="Zhou H."/>
            <person name="Xiong C."/>
            <person name="Li S."/>
            <person name="Yu J."/>
            <person name="Hong S."/>
            <person name="Yu X."/>
            <person name="Zou P."/>
            <person name="Chen C."/>
            <person name="Chang X."/>
            <person name="Wang W."/>
            <person name="Lv Y."/>
            <person name="Sun Y."/>
            <person name="Ma L."/>
            <person name="Shen B."/>
            <person name="Zhu C."/>
        </authorList>
    </citation>
    <scope>NUCLEOTIDE SEQUENCE [LARGE SCALE GENOMIC DNA]</scope>
</reference>
<sequence>MNTTCIIRREYTASGNGIPKSESMNAKGLLLPVLQLLFTPIYLKMSVRRNKLQRIVSRVEAIKVLQEVSRISGFHPKPGEGRRVANENPSKDMLRHIAPLPSVLAQK</sequence>
<dbReference type="VEuPathDB" id="VectorBase:ASIC007375"/>
<dbReference type="AlphaFoldDB" id="A0A084VPU3"/>
<dbReference type="EMBL" id="KE524999">
    <property type="protein sequence ID" value="KFB39987.1"/>
    <property type="molecule type" value="Genomic_DNA"/>
</dbReference>
<name>A0A084VPU3_ANOSI</name>
<proteinExistence type="predicted"/>
<dbReference type="Proteomes" id="UP000030765">
    <property type="component" value="Unassembled WGS sequence"/>
</dbReference>